<feature type="chain" id="PRO_5026953282" evidence="5">
    <location>
        <begin position="22"/>
        <end position="510"/>
    </location>
</feature>
<proteinExistence type="inferred from homology"/>
<evidence type="ECO:0000256" key="1">
    <source>
        <dbReference type="ARBA" id="ARBA00010838"/>
    </source>
</evidence>
<dbReference type="GO" id="GO:0005975">
    <property type="term" value="P:carbohydrate metabolic process"/>
    <property type="evidence" value="ECO:0007669"/>
    <property type="project" value="InterPro"/>
</dbReference>
<dbReference type="PROSITE" id="PS00653">
    <property type="entry name" value="GLYCOSYL_HYDROL_F1_2"/>
    <property type="match status" value="1"/>
</dbReference>
<dbReference type="SUPFAM" id="SSF51445">
    <property type="entry name" value="(Trans)glycosidases"/>
    <property type="match status" value="1"/>
</dbReference>
<evidence type="ECO:0000256" key="3">
    <source>
        <dbReference type="ARBA" id="ARBA00023295"/>
    </source>
</evidence>
<sequence>MNLFHFFLFLQPQNFVLHVFAVVNNQIQPINVIRRGSFPIDFVFGTASSAYQYEGAAFRYGKGPSTWDTYTHKYPERIKDRSNGDVTVDQYHRYREDVALMRSIGFDVHRFSISWSRILPTGKISGGMNEDGIDYYNNLIDEMLKYGIQPYVTLFHWDVPQALETEYGGFLDRQIVDHFRDFADLCFKLFGGKVKHWITLNEQYIFTFKSYVMAEYAPGRGAEWDPCRYLAGNSGTEPYIVGHNLILAHAAAVNVYKTKYQADQKGLIGITLESTWYVPYSDSEADRRARDRAFDFSLGWFLHPLVYGDYPQSMRTLVGRRLPIFPKEASMSIINSFDFLGINYYTANYAKDNPSNVYPGQSYLNDIHATLSTDRDGVPIGPKVDPSSWLAVYPKGLKGVLTYVKNNYKNPIIYITENGYLDFDTHRAHDLIRDKGRIKYFNDHLYYLNEAMKDGVRVRGYFAWSLLDNFEWASGYTIRFGITYIDFKHNLMRMPKDSARWFHNFLTSFK</sequence>
<dbReference type="PANTHER" id="PTHR10353:SF137">
    <property type="entry name" value="MYROSINASE 3-RELATED"/>
    <property type="match status" value="1"/>
</dbReference>
<evidence type="ECO:0000313" key="6">
    <source>
        <dbReference type="Proteomes" id="UP000504609"/>
    </source>
</evidence>
<dbReference type="InterPro" id="IPR033132">
    <property type="entry name" value="GH_1_N_CS"/>
</dbReference>
<organism evidence="6 7">
    <name type="scientific">Cucurbita moschata</name>
    <name type="common">Winter crookneck squash</name>
    <name type="synonym">Cucurbita pepo var. moschata</name>
    <dbReference type="NCBI Taxonomy" id="3662"/>
    <lineage>
        <taxon>Eukaryota</taxon>
        <taxon>Viridiplantae</taxon>
        <taxon>Streptophyta</taxon>
        <taxon>Embryophyta</taxon>
        <taxon>Tracheophyta</taxon>
        <taxon>Spermatophyta</taxon>
        <taxon>Magnoliopsida</taxon>
        <taxon>eudicotyledons</taxon>
        <taxon>Gunneridae</taxon>
        <taxon>Pentapetalae</taxon>
        <taxon>rosids</taxon>
        <taxon>fabids</taxon>
        <taxon>Cucurbitales</taxon>
        <taxon>Cucurbitaceae</taxon>
        <taxon>Cucurbiteae</taxon>
        <taxon>Cucurbita</taxon>
    </lineage>
</organism>
<dbReference type="InterPro" id="IPR001360">
    <property type="entry name" value="Glyco_hydro_1"/>
</dbReference>
<dbReference type="Pfam" id="PF00232">
    <property type="entry name" value="Glyco_hydro_1"/>
    <property type="match status" value="1"/>
</dbReference>
<dbReference type="RefSeq" id="XP_022960674.1">
    <property type="nucleotide sequence ID" value="XM_023104906.1"/>
</dbReference>
<dbReference type="FunFam" id="3.20.20.80:FF:000020">
    <property type="entry name" value="Beta-glucosidase 12"/>
    <property type="match status" value="1"/>
</dbReference>
<keyword evidence="2" id="KW-0378">Hydrolase</keyword>
<evidence type="ECO:0000313" key="7">
    <source>
        <dbReference type="RefSeq" id="XP_022960674.1"/>
    </source>
</evidence>
<dbReference type="KEGG" id="cmos:111461395"/>
<dbReference type="Gene3D" id="3.20.20.80">
    <property type="entry name" value="Glycosidases"/>
    <property type="match status" value="1"/>
</dbReference>
<dbReference type="PRINTS" id="PR00131">
    <property type="entry name" value="GLHYDRLASE1"/>
</dbReference>
<evidence type="ECO:0000256" key="2">
    <source>
        <dbReference type="ARBA" id="ARBA00022801"/>
    </source>
</evidence>
<keyword evidence="6" id="KW-1185">Reference proteome</keyword>
<accession>A0A6J1HBQ7</accession>
<comment type="similarity">
    <text evidence="1 4">Belongs to the glycosyl hydrolase 1 family.</text>
</comment>
<name>A0A6J1HBQ7_CUCMO</name>
<evidence type="ECO:0000256" key="5">
    <source>
        <dbReference type="SAM" id="SignalP"/>
    </source>
</evidence>
<reference evidence="7" key="1">
    <citation type="submission" date="2025-08" db="UniProtKB">
        <authorList>
            <consortium name="RefSeq"/>
        </authorList>
    </citation>
    <scope>IDENTIFICATION</scope>
    <source>
        <tissue evidence="7">Young leaves</tissue>
    </source>
</reference>
<dbReference type="GO" id="GO:0008422">
    <property type="term" value="F:beta-glucosidase activity"/>
    <property type="evidence" value="ECO:0007669"/>
    <property type="project" value="UniProtKB-ARBA"/>
</dbReference>
<gene>
    <name evidence="7" type="primary">LOC111461395</name>
</gene>
<keyword evidence="3" id="KW-0326">Glycosidase</keyword>
<dbReference type="AlphaFoldDB" id="A0A6J1HBQ7"/>
<dbReference type="GeneID" id="111461395"/>
<dbReference type="PANTHER" id="PTHR10353">
    <property type="entry name" value="GLYCOSYL HYDROLASE"/>
    <property type="match status" value="1"/>
</dbReference>
<feature type="signal peptide" evidence="5">
    <location>
        <begin position="1"/>
        <end position="21"/>
    </location>
</feature>
<dbReference type="Proteomes" id="UP000504609">
    <property type="component" value="Unplaced"/>
</dbReference>
<dbReference type="InterPro" id="IPR017853">
    <property type="entry name" value="GH"/>
</dbReference>
<evidence type="ECO:0000256" key="4">
    <source>
        <dbReference type="RuleBase" id="RU003690"/>
    </source>
</evidence>
<protein>
    <submittedName>
        <fullName evidence="7">Cyanogenic beta-glucosidase-like</fullName>
    </submittedName>
</protein>
<keyword evidence="5" id="KW-0732">Signal</keyword>